<dbReference type="RefSeq" id="WP_163606357.1">
    <property type="nucleotide sequence ID" value="NZ_JAABOO010000002.1"/>
</dbReference>
<keyword evidence="3 5" id="KW-0067">ATP-binding</keyword>
<feature type="binding site" evidence="5">
    <location>
        <begin position="10"/>
        <end position="15"/>
    </location>
    <ligand>
        <name>ATP</name>
        <dbReference type="ChEBI" id="CHEBI:30616"/>
    </ligand>
</feature>
<dbReference type="SUPFAM" id="SSF52540">
    <property type="entry name" value="P-loop containing nucleoside triphosphate hydrolases"/>
    <property type="match status" value="1"/>
</dbReference>
<dbReference type="InterPro" id="IPR027417">
    <property type="entry name" value="P-loop_NTPase"/>
</dbReference>
<dbReference type="PANTHER" id="PTHR10695:SF46">
    <property type="entry name" value="BIFUNCTIONAL COENZYME A SYNTHASE-RELATED"/>
    <property type="match status" value="1"/>
</dbReference>
<comment type="similarity">
    <text evidence="1 5">Belongs to the CoaE family.</text>
</comment>
<dbReference type="UniPathway" id="UPA00241">
    <property type="reaction ID" value="UER00356"/>
</dbReference>
<reference evidence="7 8" key="1">
    <citation type="submission" date="2020-01" db="EMBL/GenBank/DDBJ databases">
        <title>Leptobacterium flavescens.</title>
        <authorList>
            <person name="Wang G."/>
        </authorList>
    </citation>
    <scope>NUCLEOTIDE SEQUENCE [LARGE SCALE GENOMIC DNA]</scope>
    <source>
        <strain evidence="7 8">KCTC 22160</strain>
    </source>
</reference>
<comment type="pathway">
    <text evidence="5">Cofactor biosynthesis; coenzyme A biosynthesis; CoA from (R)-pantothenate: step 5/5.</text>
</comment>
<comment type="catalytic activity">
    <reaction evidence="5">
        <text>3'-dephospho-CoA + ATP = ADP + CoA + H(+)</text>
        <dbReference type="Rhea" id="RHEA:18245"/>
        <dbReference type="ChEBI" id="CHEBI:15378"/>
        <dbReference type="ChEBI" id="CHEBI:30616"/>
        <dbReference type="ChEBI" id="CHEBI:57287"/>
        <dbReference type="ChEBI" id="CHEBI:57328"/>
        <dbReference type="ChEBI" id="CHEBI:456216"/>
        <dbReference type="EC" id="2.7.1.24"/>
    </reaction>
</comment>
<dbReference type="GO" id="GO:0015937">
    <property type="term" value="P:coenzyme A biosynthetic process"/>
    <property type="evidence" value="ECO:0007669"/>
    <property type="project" value="UniProtKB-UniRule"/>
</dbReference>
<keyword evidence="4 5" id="KW-0173">Coenzyme A biosynthesis</keyword>
<organism evidence="7 8">
    <name type="scientific">Leptobacterium flavescens</name>
    <dbReference type="NCBI Taxonomy" id="472055"/>
    <lineage>
        <taxon>Bacteria</taxon>
        <taxon>Pseudomonadati</taxon>
        <taxon>Bacteroidota</taxon>
        <taxon>Flavobacteriia</taxon>
        <taxon>Flavobacteriales</taxon>
        <taxon>Flavobacteriaceae</taxon>
        <taxon>Leptobacterium</taxon>
    </lineage>
</organism>
<accession>A0A6P0UJC5</accession>
<keyword evidence="8" id="KW-1185">Reference proteome</keyword>
<keyword evidence="5 7" id="KW-0418">Kinase</keyword>
<dbReference type="PROSITE" id="PS51219">
    <property type="entry name" value="DPCK"/>
    <property type="match status" value="1"/>
</dbReference>
<dbReference type="NCBIfam" id="TIGR00152">
    <property type="entry name" value="dephospho-CoA kinase"/>
    <property type="match status" value="1"/>
</dbReference>
<keyword evidence="5" id="KW-0963">Cytoplasm</keyword>
<evidence type="ECO:0000256" key="5">
    <source>
        <dbReference type="HAMAP-Rule" id="MF_00376"/>
    </source>
</evidence>
<dbReference type="GO" id="GO:0005524">
    <property type="term" value="F:ATP binding"/>
    <property type="evidence" value="ECO:0007669"/>
    <property type="project" value="UniProtKB-UniRule"/>
</dbReference>
<evidence type="ECO:0000256" key="6">
    <source>
        <dbReference type="NCBIfam" id="TIGR00152"/>
    </source>
</evidence>
<evidence type="ECO:0000256" key="1">
    <source>
        <dbReference type="ARBA" id="ARBA00009018"/>
    </source>
</evidence>
<dbReference type="GO" id="GO:0004140">
    <property type="term" value="F:dephospho-CoA kinase activity"/>
    <property type="evidence" value="ECO:0007669"/>
    <property type="project" value="UniProtKB-UniRule"/>
</dbReference>
<protein>
    <recommendedName>
        <fullName evidence="5 6">Dephospho-CoA kinase</fullName>
        <ecNumber evidence="5 6">2.7.1.24</ecNumber>
    </recommendedName>
    <alternativeName>
        <fullName evidence="5">Dephosphocoenzyme A kinase</fullName>
    </alternativeName>
</protein>
<dbReference type="Gene3D" id="3.40.50.300">
    <property type="entry name" value="P-loop containing nucleotide triphosphate hydrolases"/>
    <property type="match status" value="1"/>
</dbReference>
<dbReference type="AlphaFoldDB" id="A0A6P0UJC5"/>
<comment type="subcellular location">
    <subcellularLocation>
        <location evidence="5">Cytoplasm</location>
    </subcellularLocation>
</comment>
<dbReference type="CDD" id="cd02022">
    <property type="entry name" value="DPCK"/>
    <property type="match status" value="1"/>
</dbReference>
<evidence type="ECO:0000256" key="3">
    <source>
        <dbReference type="ARBA" id="ARBA00022840"/>
    </source>
</evidence>
<dbReference type="GO" id="GO:0005737">
    <property type="term" value="C:cytoplasm"/>
    <property type="evidence" value="ECO:0007669"/>
    <property type="project" value="UniProtKB-SubCell"/>
</dbReference>
<evidence type="ECO:0000313" key="7">
    <source>
        <dbReference type="EMBL" id="NER13314.1"/>
    </source>
</evidence>
<evidence type="ECO:0000313" key="8">
    <source>
        <dbReference type="Proteomes" id="UP000468581"/>
    </source>
</evidence>
<evidence type="ECO:0000256" key="4">
    <source>
        <dbReference type="ARBA" id="ARBA00022993"/>
    </source>
</evidence>
<gene>
    <name evidence="5" type="primary">coaE</name>
    <name evidence="7" type="ORF">GWK08_07685</name>
</gene>
<dbReference type="EMBL" id="JAABOO010000002">
    <property type="protein sequence ID" value="NER13314.1"/>
    <property type="molecule type" value="Genomic_DNA"/>
</dbReference>
<comment type="caution">
    <text evidence="7">The sequence shown here is derived from an EMBL/GenBank/DDBJ whole genome shotgun (WGS) entry which is preliminary data.</text>
</comment>
<evidence type="ECO:0000256" key="2">
    <source>
        <dbReference type="ARBA" id="ARBA00022741"/>
    </source>
</evidence>
<comment type="function">
    <text evidence="5">Catalyzes the phosphorylation of the 3'-hydroxyl group of dephosphocoenzyme A to form coenzyme A.</text>
</comment>
<keyword evidence="2 5" id="KW-0547">Nucleotide-binding</keyword>
<keyword evidence="5 7" id="KW-0808">Transferase</keyword>
<name>A0A6P0UJC5_9FLAO</name>
<dbReference type="Proteomes" id="UP000468581">
    <property type="component" value="Unassembled WGS sequence"/>
</dbReference>
<sequence>MIVGLTGGIGSGKSTVATMFSELGIPVYIADDEAKELMNTSMRIREQLIALFGEEAYKENELNRPYIAGLVFNDKEKLQQLNAIVHPEVNRHFKNWYEQQKSPYVIKEAAILFENGGYRNCDLMITVTAPVDIRIQRVLQRDGGPEEDIRSRMRNQWKDEDKIALSDFVIENTDLIRTSMEVEKIHKHILAENQ</sequence>
<proteinExistence type="inferred from homology"/>
<dbReference type="InterPro" id="IPR001977">
    <property type="entry name" value="Depp_CoAkinase"/>
</dbReference>
<dbReference type="EC" id="2.7.1.24" evidence="5 6"/>
<dbReference type="PANTHER" id="PTHR10695">
    <property type="entry name" value="DEPHOSPHO-COA KINASE-RELATED"/>
    <property type="match status" value="1"/>
</dbReference>
<dbReference type="HAMAP" id="MF_00376">
    <property type="entry name" value="Dephospho_CoA_kinase"/>
    <property type="match status" value="1"/>
</dbReference>
<dbReference type="Pfam" id="PF01121">
    <property type="entry name" value="CoaE"/>
    <property type="match status" value="1"/>
</dbReference>